<comment type="function">
    <text evidence="9">Condenses 4-methyl-5-(beta-hydroxyethyl)thiazole monophosphate (THZ-P) and 2-methyl-4-amino-5-hydroxymethyl pyrimidine pyrophosphate (HMP-PP) to form thiamine monophosphate (TMP).</text>
</comment>
<keyword evidence="4 9" id="KW-0460">Magnesium</keyword>
<feature type="domain" description="Thiamine phosphate synthase/TenI" evidence="12">
    <location>
        <begin position="16"/>
        <end position="196"/>
    </location>
</feature>
<dbReference type="NCBIfam" id="TIGR00693">
    <property type="entry name" value="thiE"/>
    <property type="match status" value="1"/>
</dbReference>
<dbReference type="AlphaFoldDB" id="A0A6N7USR7"/>
<organism evidence="13 14">
    <name type="scientific">Suipraeoptans intestinalis</name>
    <dbReference type="NCBI Taxonomy" id="2606628"/>
    <lineage>
        <taxon>Bacteria</taxon>
        <taxon>Bacillati</taxon>
        <taxon>Bacillota</taxon>
        <taxon>Clostridia</taxon>
        <taxon>Lachnospirales</taxon>
        <taxon>Lachnospiraceae</taxon>
        <taxon>Suipraeoptans</taxon>
    </lineage>
</organism>
<evidence type="ECO:0000256" key="1">
    <source>
        <dbReference type="ARBA" id="ARBA00005165"/>
    </source>
</evidence>
<dbReference type="InterPro" id="IPR013785">
    <property type="entry name" value="Aldolase_TIM"/>
</dbReference>
<comment type="pathway">
    <text evidence="1 9 11">Cofactor biosynthesis; thiamine diphosphate biosynthesis; thiamine phosphate from 4-amino-2-methyl-5-diphosphomethylpyrimidine and 4-methyl-5-(2-phosphoethyl)-thiazole: step 1/1.</text>
</comment>
<accession>A0A6N7USR7</accession>
<comment type="similarity">
    <text evidence="9 10">Belongs to the thiamine-phosphate synthase family.</text>
</comment>
<dbReference type="GO" id="GO:0009229">
    <property type="term" value="P:thiamine diphosphate biosynthetic process"/>
    <property type="evidence" value="ECO:0007669"/>
    <property type="project" value="UniProtKB-UniRule"/>
</dbReference>
<feature type="binding site" evidence="9">
    <location>
        <position position="146"/>
    </location>
    <ligand>
        <name>4-amino-2-methyl-5-(diphosphooxymethyl)pyrimidine</name>
        <dbReference type="ChEBI" id="CHEBI:57841"/>
    </ligand>
</feature>
<dbReference type="GO" id="GO:0009228">
    <property type="term" value="P:thiamine biosynthetic process"/>
    <property type="evidence" value="ECO:0007669"/>
    <property type="project" value="UniProtKB-KW"/>
</dbReference>
<comment type="cofactor">
    <cofactor evidence="9">
        <name>Mg(2+)</name>
        <dbReference type="ChEBI" id="CHEBI:18420"/>
    </cofactor>
    <text evidence="9">Binds 1 Mg(2+) ion per subunit.</text>
</comment>
<evidence type="ECO:0000313" key="13">
    <source>
        <dbReference type="EMBL" id="MSR94203.1"/>
    </source>
</evidence>
<evidence type="ECO:0000256" key="11">
    <source>
        <dbReference type="RuleBase" id="RU004253"/>
    </source>
</evidence>
<sequence>MEIQEKREWIRNRLLLYGVTDRAWTGKQTLLQQVEAALKGGVTCIQLREKDLDPRAFLEEAKQIKRVCRAYQVPFIINDQVEIAIACQADGVHVGQKDREAAQVRKQIGKDRILGVSVQTVEQAKRAQEAGADYLGVGAVFPTGTKQDACEVSHLVLRDICRACRIPVVAIGGIHAGNIHQLAGTGIDGVALVSAIFGAADIEEACRRLATASEKITGEQTDENGSIDCRK</sequence>
<evidence type="ECO:0000256" key="10">
    <source>
        <dbReference type="RuleBase" id="RU003826"/>
    </source>
</evidence>
<evidence type="ECO:0000259" key="12">
    <source>
        <dbReference type="Pfam" id="PF02581"/>
    </source>
</evidence>
<dbReference type="InterPro" id="IPR034291">
    <property type="entry name" value="TMP_synthase"/>
</dbReference>
<dbReference type="EC" id="2.5.1.3" evidence="9"/>
<comment type="catalytic activity">
    <reaction evidence="7 9 10">
        <text>2-(2-carboxy-4-methylthiazol-5-yl)ethyl phosphate + 4-amino-2-methyl-5-(diphosphooxymethyl)pyrimidine + 2 H(+) = thiamine phosphate + CO2 + diphosphate</text>
        <dbReference type="Rhea" id="RHEA:47848"/>
        <dbReference type="ChEBI" id="CHEBI:15378"/>
        <dbReference type="ChEBI" id="CHEBI:16526"/>
        <dbReference type="ChEBI" id="CHEBI:33019"/>
        <dbReference type="ChEBI" id="CHEBI:37575"/>
        <dbReference type="ChEBI" id="CHEBI:57841"/>
        <dbReference type="ChEBI" id="CHEBI:62890"/>
        <dbReference type="EC" id="2.5.1.3"/>
    </reaction>
</comment>
<comment type="caution">
    <text evidence="13">The sequence shown here is derived from an EMBL/GenBank/DDBJ whole genome shotgun (WGS) entry which is preliminary data.</text>
</comment>
<dbReference type="InterPro" id="IPR036206">
    <property type="entry name" value="ThiamineP_synth_sf"/>
</dbReference>
<evidence type="ECO:0000256" key="3">
    <source>
        <dbReference type="ARBA" id="ARBA00022723"/>
    </source>
</evidence>
<feature type="binding site" evidence="9">
    <location>
        <position position="173"/>
    </location>
    <ligand>
        <name>2-[(2R,5Z)-2-carboxy-4-methylthiazol-5(2H)-ylidene]ethyl phosphate</name>
        <dbReference type="ChEBI" id="CHEBI:62899"/>
    </ligand>
</feature>
<dbReference type="RefSeq" id="WP_154477688.1">
    <property type="nucleotide sequence ID" value="NZ_VULY01000018.1"/>
</dbReference>
<feature type="binding site" evidence="9">
    <location>
        <begin position="193"/>
        <end position="194"/>
    </location>
    <ligand>
        <name>2-[(2R,5Z)-2-carboxy-4-methylthiazol-5(2H)-ylidene]ethyl phosphate</name>
        <dbReference type="ChEBI" id="CHEBI:62899"/>
    </ligand>
</feature>
<evidence type="ECO:0000256" key="2">
    <source>
        <dbReference type="ARBA" id="ARBA00022679"/>
    </source>
</evidence>
<dbReference type="EMBL" id="VULY01000018">
    <property type="protein sequence ID" value="MSR94203.1"/>
    <property type="molecule type" value="Genomic_DNA"/>
</dbReference>
<dbReference type="GO" id="GO:0000287">
    <property type="term" value="F:magnesium ion binding"/>
    <property type="evidence" value="ECO:0007669"/>
    <property type="project" value="UniProtKB-UniRule"/>
</dbReference>
<dbReference type="Pfam" id="PF02581">
    <property type="entry name" value="TMP-TENI"/>
    <property type="match status" value="1"/>
</dbReference>
<feature type="binding site" evidence="9">
    <location>
        <position position="98"/>
    </location>
    <ligand>
        <name>Mg(2+)</name>
        <dbReference type="ChEBI" id="CHEBI:18420"/>
    </ligand>
</feature>
<evidence type="ECO:0000256" key="7">
    <source>
        <dbReference type="ARBA" id="ARBA00047851"/>
    </source>
</evidence>
<keyword evidence="5 9" id="KW-0784">Thiamine biosynthesis</keyword>
<feature type="binding site" evidence="9">
    <location>
        <begin position="46"/>
        <end position="50"/>
    </location>
    <ligand>
        <name>4-amino-2-methyl-5-(diphosphooxymethyl)pyrimidine</name>
        <dbReference type="ChEBI" id="CHEBI:57841"/>
    </ligand>
</feature>
<dbReference type="GO" id="GO:0004789">
    <property type="term" value="F:thiamine-phosphate diphosphorylase activity"/>
    <property type="evidence" value="ECO:0007669"/>
    <property type="project" value="UniProtKB-UniRule"/>
</dbReference>
<feature type="binding site" evidence="9">
    <location>
        <position position="117"/>
    </location>
    <ligand>
        <name>4-amino-2-methyl-5-(diphosphooxymethyl)pyrimidine</name>
        <dbReference type="ChEBI" id="CHEBI:57841"/>
    </ligand>
</feature>
<keyword evidence="14" id="KW-1185">Reference proteome</keyword>
<dbReference type="UniPathway" id="UPA00060">
    <property type="reaction ID" value="UER00141"/>
</dbReference>
<evidence type="ECO:0000256" key="9">
    <source>
        <dbReference type="HAMAP-Rule" id="MF_00097"/>
    </source>
</evidence>
<keyword evidence="2 9" id="KW-0808">Transferase</keyword>
<dbReference type="FunFam" id="3.20.20.70:FF:000096">
    <property type="entry name" value="Thiamine-phosphate synthase"/>
    <property type="match status" value="1"/>
</dbReference>
<dbReference type="GO" id="GO:0005737">
    <property type="term" value="C:cytoplasm"/>
    <property type="evidence" value="ECO:0007669"/>
    <property type="project" value="TreeGrafter"/>
</dbReference>
<reference evidence="13 14" key="1">
    <citation type="submission" date="2019-08" db="EMBL/GenBank/DDBJ databases">
        <title>In-depth cultivation of the pig gut microbiome towards novel bacterial diversity and tailored functional studies.</title>
        <authorList>
            <person name="Wylensek D."/>
            <person name="Hitch T.C.A."/>
            <person name="Clavel T."/>
        </authorList>
    </citation>
    <scope>NUCLEOTIDE SEQUENCE [LARGE SCALE GENOMIC DNA]</scope>
    <source>
        <strain evidence="13 14">68-1-5</strain>
    </source>
</reference>
<evidence type="ECO:0000256" key="4">
    <source>
        <dbReference type="ARBA" id="ARBA00022842"/>
    </source>
</evidence>
<evidence type="ECO:0000256" key="6">
    <source>
        <dbReference type="ARBA" id="ARBA00047334"/>
    </source>
</evidence>
<dbReference type="Gene3D" id="3.20.20.70">
    <property type="entry name" value="Aldolase class I"/>
    <property type="match status" value="1"/>
</dbReference>
<dbReference type="SUPFAM" id="SSF51391">
    <property type="entry name" value="Thiamin phosphate synthase"/>
    <property type="match status" value="1"/>
</dbReference>
<evidence type="ECO:0000313" key="14">
    <source>
        <dbReference type="Proteomes" id="UP000434409"/>
    </source>
</evidence>
<dbReference type="PANTHER" id="PTHR20857:SF15">
    <property type="entry name" value="THIAMINE-PHOSPHATE SYNTHASE"/>
    <property type="match status" value="1"/>
</dbReference>
<comment type="catalytic activity">
    <reaction evidence="6 9 10">
        <text>4-methyl-5-(2-phosphooxyethyl)-thiazole + 4-amino-2-methyl-5-(diphosphooxymethyl)pyrimidine + H(+) = thiamine phosphate + diphosphate</text>
        <dbReference type="Rhea" id="RHEA:22328"/>
        <dbReference type="ChEBI" id="CHEBI:15378"/>
        <dbReference type="ChEBI" id="CHEBI:33019"/>
        <dbReference type="ChEBI" id="CHEBI:37575"/>
        <dbReference type="ChEBI" id="CHEBI:57841"/>
        <dbReference type="ChEBI" id="CHEBI:58296"/>
        <dbReference type="EC" id="2.5.1.3"/>
    </reaction>
</comment>
<dbReference type="PANTHER" id="PTHR20857">
    <property type="entry name" value="THIAMINE-PHOSPHATE PYROPHOSPHORYLASE"/>
    <property type="match status" value="1"/>
</dbReference>
<keyword evidence="3 9" id="KW-0479">Metal-binding</keyword>
<name>A0A6N7USR7_9FIRM</name>
<dbReference type="CDD" id="cd00564">
    <property type="entry name" value="TMP_TenI"/>
    <property type="match status" value="1"/>
</dbReference>
<dbReference type="HAMAP" id="MF_00097">
    <property type="entry name" value="TMP_synthase"/>
    <property type="match status" value="1"/>
</dbReference>
<gene>
    <name evidence="9 13" type="primary">thiE</name>
    <name evidence="13" type="ORF">FYJ34_08005</name>
</gene>
<dbReference type="Proteomes" id="UP000434409">
    <property type="component" value="Unassembled WGS sequence"/>
</dbReference>
<dbReference type="InterPro" id="IPR022998">
    <property type="entry name" value="ThiamineP_synth_TenI"/>
</dbReference>
<proteinExistence type="inferred from homology"/>
<evidence type="ECO:0000256" key="5">
    <source>
        <dbReference type="ARBA" id="ARBA00022977"/>
    </source>
</evidence>
<comment type="catalytic activity">
    <reaction evidence="8 9 10">
        <text>2-[(2R,5Z)-2-carboxy-4-methylthiazol-5(2H)-ylidene]ethyl phosphate + 4-amino-2-methyl-5-(diphosphooxymethyl)pyrimidine + 2 H(+) = thiamine phosphate + CO2 + diphosphate</text>
        <dbReference type="Rhea" id="RHEA:47844"/>
        <dbReference type="ChEBI" id="CHEBI:15378"/>
        <dbReference type="ChEBI" id="CHEBI:16526"/>
        <dbReference type="ChEBI" id="CHEBI:33019"/>
        <dbReference type="ChEBI" id="CHEBI:37575"/>
        <dbReference type="ChEBI" id="CHEBI:57841"/>
        <dbReference type="ChEBI" id="CHEBI:62899"/>
        <dbReference type="EC" id="2.5.1.3"/>
    </reaction>
</comment>
<feature type="binding site" evidence="9">
    <location>
        <position position="79"/>
    </location>
    <ligand>
        <name>Mg(2+)</name>
        <dbReference type="ChEBI" id="CHEBI:18420"/>
    </ligand>
</feature>
<feature type="binding site" evidence="9">
    <location>
        <position position="78"/>
    </location>
    <ligand>
        <name>4-amino-2-methyl-5-(diphosphooxymethyl)pyrimidine</name>
        <dbReference type="ChEBI" id="CHEBI:57841"/>
    </ligand>
</feature>
<protein>
    <recommendedName>
        <fullName evidence="9">Thiamine-phosphate synthase</fullName>
        <shortName evidence="9">TP synthase</shortName>
        <shortName evidence="9">TPS</shortName>
        <ecNumber evidence="9">2.5.1.3</ecNumber>
    </recommendedName>
    <alternativeName>
        <fullName evidence="9">Thiamine-phosphate pyrophosphorylase</fullName>
        <shortName evidence="9">TMP pyrophosphorylase</shortName>
        <shortName evidence="9">TMP-PPase</shortName>
    </alternativeName>
</protein>
<evidence type="ECO:0000256" key="8">
    <source>
        <dbReference type="ARBA" id="ARBA00047883"/>
    </source>
</evidence>
<feature type="binding site" evidence="9">
    <location>
        <begin position="143"/>
        <end position="145"/>
    </location>
    <ligand>
        <name>2-[(2R,5Z)-2-carboxy-4-methylthiazol-5(2H)-ylidene]ethyl phosphate</name>
        <dbReference type="ChEBI" id="CHEBI:62899"/>
    </ligand>
</feature>